<dbReference type="Proteomes" id="UP001633002">
    <property type="component" value="Unassembled WGS sequence"/>
</dbReference>
<protein>
    <submittedName>
        <fullName evidence="2">Uncharacterized protein</fullName>
    </submittedName>
</protein>
<dbReference type="EMBL" id="JBJQOH010000004">
    <property type="protein sequence ID" value="KAL3689035.1"/>
    <property type="molecule type" value="Genomic_DNA"/>
</dbReference>
<feature type="region of interest" description="Disordered" evidence="1">
    <location>
        <begin position="203"/>
        <end position="224"/>
    </location>
</feature>
<feature type="compositionally biased region" description="Basic residues" evidence="1">
    <location>
        <begin position="214"/>
        <end position="224"/>
    </location>
</feature>
<reference evidence="2 3" key="1">
    <citation type="submission" date="2024-09" db="EMBL/GenBank/DDBJ databases">
        <title>Chromosome-scale assembly of Riccia sorocarpa.</title>
        <authorList>
            <person name="Paukszto L."/>
        </authorList>
    </citation>
    <scope>NUCLEOTIDE SEQUENCE [LARGE SCALE GENOMIC DNA]</scope>
    <source>
        <strain evidence="2">LP-2024</strain>
        <tissue evidence="2">Aerial parts of the thallus</tissue>
    </source>
</reference>
<evidence type="ECO:0000256" key="1">
    <source>
        <dbReference type="SAM" id="MobiDB-lite"/>
    </source>
</evidence>
<comment type="caution">
    <text evidence="2">The sequence shown here is derived from an EMBL/GenBank/DDBJ whole genome shotgun (WGS) entry which is preliminary data.</text>
</comment>
<sequence length="372" mass="42899">MKGSYTLIGNVAYDLKFEAPRSEDRKSNGEVTMFPERHCCSVRESIQRRKKRVELALFKQQRTDLTSLRFAKGGELPRVRRKKTVEDMERGWSSNYHGETAPQPLLKPLPCFGYKEKPGTGDIYRDEFHKSKRENAEKGWVNHFAEQKTKELDDVYGNDLLINKAINKRLEAGWVGNCKQPRRETGGRTITVAEWQKARFSKRLDGLPTPGRPQRSHTRPFRKHINPKGKIDTFVDSLSDNRHKGTAAELSSLEELYGDIPDVYPYRAEPDCQSELEFDPAVGWTNRRSYRKETCGHSVPTGTTAAEEMIQEREDLFEDNSWIDAYQRGQRKTLFGLRSYSLGDNKRREKKDDLSWAANCRAKLKPLKIPTA</sequence>
<dbReference type="AlphaFoldDB" id="A0ABD3HF99"/>
<evidence type="ECO:0000313" key="3">
    <source>
        <dbReference type="Proteomes" id="UP001633002"/>
    </source>
</evidence>
<proteinExistence type="predicted"/>
<gene>
    <name evidence="2" type="ORF">R1sor_015344</name>
</gene>
<evidence type="ECO:0000313" key="2">
    <source>
        <dbReference type="EMBL" id="KAL3689035.1"/>
    </source>
</evidence>
<accession>A0ABD3HF99</accession>
<name>A0ABD3HF99_9MARC</name>
<keyword evidence="3" id="KW-1185">Reference proteome</keyword>
<organism evidence="2 3">
    <name type="scientific">Riccia sorocarpa</name>
    <dbReference type="NCBI Taxonomy" id="122646"/>
    <lineage>
        <taxon>Eukaryota</taxon>
        <taxon>Viridiplantae</taxon>
        <taxon>Streptophyta</taxon>
        <taxon>Embryophyta</taxon>
        <taxon>Marchantiophyta</taxon>
        <taxon>Marchantiopsida</taxon>
        <taxon>Marchantiidae</taxon>
        <taxon>Marchantiales</taxon>
        <taxon>Ricciaceae</taxon>
        <taxon>Riccia</taxon>
    </lineage>
</organism>